<keyword evidence="2" id="KW-1185">Reference proteome</keyword>
<reference evidence="1 2" key="1">
    <citation type="submission" date="2024-03" db="EMBL/GenBank/DDBJ databases">
        <title>Human intestinal bacterial collection.</title>
        <authorList>
            <person name="Pauvert C."/>
            <person name="Hitch T.C.A."/>
            <person name="Clavel T."/>
        </authorList>
    </citation>
    <scope>NUCLEOTIDE SEQUENCE [LARGE SCALE GENOMIC DNA]</scope>
    <source>
        <strain evidence="1 2">CLA-JM-H16</strain>
    </source>
</reference>
<protein>
    <submittedName>
        <fullName evidence="1">Uncharacterized protein</fullName>
    </submittedName>
</protein>
<dbReference type="EMBL" id="JBBMEJ010000021">
    <property type="protein sequence ID" value="MEQ2372106.1"/>
    <property type="molecule type" value="Genomic_DNA"/>
</dbReference>
<evidence type="ECO:0000313" key="2">
    <source>
        <dbReference type="Proteomes" id="UP001473063"/>
    </source>
</evidence>
<proteinExistence type="predicted"/>
<organism evidence="1 2">
    <name type="scientific">Blautia aquisgranensis</name>
    <dbReference type="NCBI Taxonomy" id="3133153"/>
    <lineage>
        <taxon>Bacteria</taxon>
        <taxon>Bacillati</taxon>
        <taxon>Bacillota</taxon>
        <taxon>Clostridia</taxon>
        <taxon>Lachnospirales</taxon>
        <taxon>Lachnospiraceae</taxon>
        <taxon>Blautia</taxon>
    </lineage>
</organism>
<accession>A0ABV1BHP9</accession>
<dbReference type="Proteomes" id="UP001473063">
    <property type="component" value="Unassembled WGS sequence"/>
</dbReference>
<sequence>MFINYEMATIEITKAEAKEAGVFNSDMYNNLAKAKAETGYKVVVKESKKRTDTMKGLTYAYMTVYIEKKAGERKEELMAEFNELRGCIDGKRNPLAEKASYGEVRAWFLEQFTEITEFNEKLAAKRAILREEREMKKLEALFA</sequence>
<evidence type="ECO:0000313" key="1">
    <source>
        <dbReference type="EMBL" id="MEQ2372106.1"/>
    </source>
</evidence>
<comment type="caution">
    <text evidence="1">The sequence shown here is derived from an EMBL/GenBank/DDBJ whole genome shotgun (WGS) entry which is preliminary data.</text>
</comment>
<name>A0ABV1BHP9_9FIRM</name>
<gene>
    <name evidence="1" type="ORF">WMO28_14450</name>
</gene>
<dbReference type="RefSeq" id="WP_349057445.1">
    <property type="nucleotide sequence ID" value="NZ_JBBMEJ010000021.1"/>
</dbReference>